<feature type="compositionally biased region" description="Basic and acidic residues" evidence="1">
    <location>
        <begin position="10"/>
        <end position="19"/>
    </location>
</feature>
<evidence type="ECO:0000313" key="2">
    <source>
        <dbReference type="EMBL" id="OXA51783.1"/>
    </source>
</evidence>
<feature type="region of interest" description="Disordered" evidence="1">
    <location>
        <begin position="114"/>
        <end position="152"/>
    </location>
</feature>
<dbReference type="Proteomes" id="UP000198287">
    <property type="component" value="Unassembled WGS sequence"/>
</dbReference>
<reference evidence="2 3" key="1">
    <citation type="submission" date="2015-12" db="EMBL/GenBank/DDBJ databases">
        <title>The genome of Folsomia candida.</title>
        <authorList>
            <person name="Faddeeva A."/>
            <person name="Derks M.F."/>
            <person name="Anvar Y."/>
            <person name="Smit S."/>
            <person name="Van Straalen N."/>
            <person name="Roelofs D."/>
        </authorList>
    </citation>
    <scope>NUCLEOTIDE SEQUENCE [LARGE SCALE GENOMIC DNA]</scope>
    <source>
        <strain evidence="2 3">VU population</strain>
        <tissue evidence="2">Whole body</tissue>
    </source>
</reference>
<sequence>MQMEMEQDEEKVFRFCKPDSDEDDDDDTSTRREWRMVESKERYSKPPPTNPTHRYVNRTIQTREFDNNGDPKPVPSWWKITKVLRTEKKMSRKSEDKGDNKLWQLYCKLAREEKEQPMDVGSQTSDKSDKLTPLTPEVITTTHGPLTAAERTKAEDKIKAAGKEGLEVPGTKNRVVYKPPDTRPQSLRPWGLFAILPSGHWICSADPNCVNYNKITMEASPKCNIHKGVDVGFVLGQFTDAKNKKNEVILHVIASFIFTAGDEQGKESIATDALKTQNASTPIGDDENELMKVYTARQTTTLFKMLLWPDTTIKVICLNMMINLPNTAYKEFREEMNFQGMELRVHDKIKSKDAGMEAGMEIPFILKANAGESLGSLLERGNKVKGGADNNKPKKSLKQEEKVAALYFVSSPFVIYAGQALKLDVHQRTDAAADPVVDYKNNKGDHPDPQIVPIGIVPTEERYRWEFHLHICSLLASLFQLPNCINASEYTAQAHPLSLNKQTNSTFIDKKSWDIINAYMMKNFKMDVYLGPKGVN</sequence>
<protein>
    <submittedName>
        <fullName evidence="2">Uncharacterized protein</fullName>
    </submittedName>
</protein>
<feature type="region of interest" description="Disordered" evidence="1">
    <location>
        <begin position="1"/>
        <end position="56"/>
    </location>
</feature>
<organism evidence="2 3">
    <name type="scientific">Folsomia candida</name>
    <name type="common">Springtail</name>
    <dbReference type="NCBI Taxonomy" id="158441"/>
    <lineage>
        <taxon>Eukaryota</taxon>
        <taxon>Metazoa</taxon>
        <taxon>Ecdysozoa</taxon>
        <taxon>Arthropoda</taxon>
        <taxon>Hexapoda</taxon>
        <taxon>Collembola</taxon>
        <taxon>Entomobryomorpha</taxon>
        <taxon>Isotomoidea</taxon>
        <taxon>Isotomidae</taxon>
        <taxon>Proisotominae</taxon>
        <taxon>Folsomia</taxon>
    </lineage>
</organism>
<comment type="caution">
    <text evidence="2">The sequence shown here is derived from an EMBL/GenBank/DDBJ whole genome shotgun (WGS) entry which is preliminary data.</text>
</comment>
<name>A0A226E2I5_FOLCA</name>
<evidence type="ECO:0000256" key="1">
    <source>
        <dbReference type="SAM" id="MobiDB-lite"/>
    </source>
</evidence>
<proteinExistence type="predicted"/>
<evidence type="ECO:0000313" key="3">
    <source>
        <dbReference type="Proteomes" id="UP000198287"/>
    </source>
</evidence>
<feature type="compositionally biased region" description="Basic and acidic residues" evidence="1">
    <location>
        <begin position="28"/>
        <end position="44"/>
    </location>
</feature>
<accession>A0A226E2I5</accession>
<dbReference type="AlphaFoldDB" id="A0A226E2I5"/>
<gene>
    <name evidence="2" type="ORF">Fcan01_13496</name>
</gene>
<dbReference type="EMBL" id="LNIX01000007">
    <property type="protein sequence ID" value="OXA51783.1"/>
    <property type="molecule type" value="Genomic_DNA"/>
</dbReference>
<keyword evidence="3" id="KW-1185">Reference proteome</keyword>